<sequence>MAISQRLMALGLTSAVALSGGILVAENEGLVLGTYLDPIGIVTSCYGHTGGELQLGQDFTEAQCLEQLAVDLSHHMSDYWHSPHGFLKGSIWLI</sequence>
<accession>A0ABT0LCK9</accession>
<evidence type="ECO:0000313" key="4">
    <source>
        <dbReference type="EMBL" id="MCL1125220.1"/>
    </source>
</evidence>
<comment type="similarity">
    <text evidence="3">Belongs to the glycosyl hydrolase 24 family.</text>
</comment>
<dbReference type="InterPro" id="IPR002196">
    <property type="entry name" value="Glyco_hydro_24"/>
</dbReference>
<dbReference type="InterPro" id="IPR023347">
    <property type="entry name" value="Lysozyme_dom_sf"/>
</dbReference>
<keyword evidence="1 3" id="KW-0929">Antimicrobial</keyword>
<keyword evidence="3" id="KW-0326">Glycosidase</keyword>
<evidence type="ECO:0000313" key="5">
    <source>
        <dbReference type="Proteomes" id="UP001203423"/>
    </source>
</evidence>
<proteinExistence type="inferred from homology"/>
<reference evidence="4 5" key="1">
    <citation type="submission" date="2022-01" db="EMBL/GenBank/DDBJ databases">
        <title>Whole genome-based taxonomy of the Shewanellaceae.</title>
        <authorList>
            <person name="Martin-Rodriguez A.J."/>
        </authorList>
    </citation>
    <scope>NUCLEOTIDE SEQUENCE [LARGE SCALE GENOMIC DNA]</scope>
    <source>
        <strain evidence="4 5">DSM 17177</strain>
    </source>
</reference>
<keyword evidence="2 3" id="KW-0081">Bacteriolytic enzyme</keyword>
<keyword evidence="3" id="KW-0378">Hydrolase</keyword>
<comment type="caution">
    <text evidence="4">The sequence shown here is derived from an EMBL/GenBank/DDBJ whole genome shotgun (WGS) entry which is preliminary data.</text>
</comment>
<keyword evidence="5" id="KW-1185">Reference proteome</keyword>
<dbReference type="InterPro" id="IPR023346">
    <property type="entry name" value="Lysozyme-like_dom_sf"/>
</dbReference>
<evidence type="ECO:0000256" key="3">
    <source>
        <dbReference type="RuleBase" id="RU003788"/>
    </source>
</evidence>
<comment type="catalytic activity">
    <reaction evidence="3">
        <text>Hydrolysis of (1-&gt;4)-beta-linkages between N-acetylmuramic acid and N-acetyl-D-glucosamine residues in a peptidoglycan and between N-acetyl-D-glucosamine residues in chitodextrins.</text>
        <dbReference type="EC" id="3.2.1.17"/>
    </reaction>
</comment>
<dbReference type="EC" id="3.2.1.17" evidence="3"/>
<name>A0ABT0LCK9_9GAMM</name>
<dbReference type="Gene3D" id="1.10.530.40">
    <property type="match status" value="1"/>
</dbReference>
<dbReference type="Proteomes" id="UP001203423">
    <property type="component" value="Unassembled WGS sequence"/>
</dbReference>
<dbReference type="EMBL" id="JAKIKS010000042">
    <property type="protein sequence ID" value="MCL1125220.1"/>
    <property type="molecule type" value="Genomic_DNA"/>
</dbReference>
<dbReference type="SUPFAM" id="SSF53955">
    <property type="entry name" value="Lysozyme-like"/>
    <property type="match status" value="1"/>
</dbReference>
<gene>
    <name evidence="4" type="ORF">L2764_12225</name>
</gene>
<evidence type="ECO:0000256" key="2">
    <source>
        <dbReference type="ARBA" id="ARBA00022638"/>
    </source>
</evidence>
<protein>
    <recommendedName>
        <fullName evidence="3">Lysozyme</fullName>
        <ecNumber evidence="3">3.2.1.17</ecNumber>
    </recommendedName>
</protein>
<evidence type="ECO:0000256" key="1">
    <source>
        <dbReference type="ARBA" id="ARBA00022529"/>
    </source>
</evidence>
<dbReference type="Pfam" id="PF00959">
    <property type="entry name" value="Phage_lysozyme"/>
    <property type="match status" value="1"/>
</dbReference>
<organism evidence="4 5">
    <name type="scientific">Shewanella surugensis</name>
    <dbReference type="NCBI Taxonomy" id="212020"/>
    <lineage>
        <taxon>Bacteria</taxon>
        <taxon>Pseudomonadati</taxon>
        <taxon>Pseudomonadota</taxon>
        <taxon>Gammaproteobacteria</taxon>
        <taxon>Alteromonadales</taxon>
        <taxon>Shewanellaceae</taxon>
        <taxon>Shewanella</taxon>
    </lineage>
</organism>